<dbReference type="GO" id="GO:0006260">
    <property type="term" value="P:DNA replication"/>
    <property type="evidence" value="ECO:0007669"/>
    <property type="project" value="TreeGrafter"/>
</dbReference>
<dbReference type="PIRSF" id="PIRSF003073">
    <property type="entry name" value="DNAC_TnpB_IstB"/>
    <property type="match status" value="1"/>
</dbReference>
<gene>
    <name evidence="4" type="ORF">SAMN05421659_1381</name>
</gene>
<keyword evidence="5" id="KW-1185">Reference proteome</keyword>
<dbReference type="Proteomes" id="UP000199701">
    <property type="component" value="Unassembled WGS sequence"/>
</dbReference>
<name>A0A1I0RYD2_9FIRM</name>
<dbReference type="PANTHER" id="PTHR30050">
    <property type="entry name" value="CHROMOSOMAL REPLICATION INITIATOR PROTEIN DNAA"/>
    <property type="match status" value="1"/>
</dbReference>
<dbReference type="RefSeq" id="WP_092458488.1">
    <property type="nucleotide sequence ID" value="NZ_FOJI01000038.1"/>
</dbReference>
<evidence type="ECO:0000256" key="1">
    <source>
        <dbReference type="ARBA" id="ARBA00022741"/>
    </source>
</evidence>
<evidence type="ECO:0000313" key="4">
    <source>
        <dbReference type="EMBL" id="SEW46663.1"/>
    </source>
</evidence>
<accession>A0A1I0RYD2</accession>
<dbReference type="Pfam" id="PF01695">
    <property type="entry name" value="IstB_IS21"/>
    <property type="match status" value="1"/>
</dbReference>
<evidence type="ECO:0000313" key="5">
    <source>
        <dbReference type="Proteomes" id="UP000199701"/>
    </source>
</evidence>
<dbReference type="NCBIfam" id="NF038214">
    <property type="entry name" value="IS21_help_AAA"/>
    <property type="match status" value="1"/>
</dbReference>
<dbReference type="STRING" id="99656.SAMN05421659_1381"/>
<sequence>MNNYNALINNLEELELNRIKENIDTYLDLIADGSKTAVDAFYELSELEIRLRKEQAITGCVKVANFPFLKEMKDFNFGFQPSIDKAKIMDLMTLRFIDNAENIIFCGTPGVGKTNISVSIGIAAAKQRYCVYFITFQDLIAQLKKALTENRLDARIKWFCRYKLLIIDELGYQRMDTDSANLFFNLISKRYEKSSTIITTNSPFSKWADIFKEPVLTNALLDRLLHHCSVININGPSYRLKDQLQHMSEDAS</sequence>
<dbReference type="Gene3D" id="3.40.50.300">
    <property type="entry name" value="P-loop containing nucleotide triphosphate hydrolases"/>
    <property type="match status" value="1"/>
</dbReference>
<dbReference type="InterPro" id="IPR027417">
    <property type="entry name" value="P-loop_NTPase"/>
</dbReference>
<dbReference type="SUPFAM" id="SSF52540">
    <property type="entry name" value="P-loop containing nucleoside triphosphate hydrolases"/>
    <property type="match status" value="1"/>
</dbReference>
<protein>
    <submittedName>
        <fullName evidence="4">DNA replication protein DnaC</fullName>
    </submittedName>
</protein>
<dbReference type="CDD" id="cd00009">
    <property type="entry name" value="AAA"/>
    <property type="match status" value="1"/>
</dbReference>
<dbReference type="OrthoDB" id="9776217at2"/>
<dbReference type="EMBL" id="FOJI01000038">
    <property type="protein sequence ID" value="SEW46663.1"/>
    <property type="molecule type" value="Genomic_DNA"/>
</dbReference>
<feature type="domain" description="IstB-like ATP-binding" evidence="3">
    <location>
        <begin position="11"/>
        <end position="245"/>
    </location>
</feature>
<dbReference type="InterPro" id="IPR002611">
    <property type="entry name" value="IstB_ATP-bd"/>
</dbReference>
<dbReference type="InterPro" id="IPR047661">
    <property type="entry name" value="IstB"/>
</dbReference>
<evidence type="ECO:0000259" key="3">
    <source>
        <dbReference type="Pfam" id="PF01695"/>
    </source>
</evidence>
<organism evidence="4 5">
    <name type="scientific">[Clostridium] fimetarium</name>
    <dbReference type="NCBI Taxonomy" id="99656"/>
    <lineage>
        <taxon>Bacteria</taxon>
        <taxon>Bacillati</taxon>
        <taxon>Bacillota</taxon>
        <taxon>Clostridia</taxon>
        <taxon>Lachnospirales</taxon>
        <taxon>Lachnospiraceae</taxon>
    </lineage>
</organism>
<dbReference type="AlphaFoldDB" id="A0A1I0RYD2"/>
<proteinExistence type="predicted"/>
<reference evidence="4 5" key="1">
    <citation type="submission" date="2016-10" db="EMBL/GenBank/DDBJ databases">
        <authorList>
            <person name="de Groot N.N."/>
        </authorList>
    </citation>
    <scope>NUCLEOTIDE SEQUENCE [LARGE SCALE GENOMIC DNA]</scope>
    <source>
        <strain evidence="4 5">DSM 9179</strain>
    </source>
</reference>
<keyword evidence="2" id="KW-0067">ATP-binding</keyword>
<dbReference type="PANTHER" id="PTHR30050:SF4">
    <property type="entry name" value="ATP-BINDING PROTEIN RV3427C IN INSERTION SEQUENCE-RELATED"/>
    <property type="match status" value="1"/>
</dbReference>
<keyword evidence="1" id="KW-0547">Nucleotide-binding</keyword>
<dbReference type="InterPro" id="IPR028350">
    <property type="entry name" value="DNAC/IstB-like"/>
</dbReference>
<evidence type="ECO:0000256" key="2">
    <source>
        <dbReference type="ARBA" id="ARBA00022840"/>
    </source>
</evidence>
<dbReference type="GO" id="GO:0005524">
    <property type="term" value="F:ATP binding"/>
    <property type="evidence" value="ECO:0007669"/>
    <property type="project" value="UniProtKB-KW"/>
</dbReference>